<evidence type="ECO:0000313" key="2">
    <source>
        <dbReference type="EMBL" id="MPC11398.1"/>
    </source>
</evidence>
<evidence type="ECO:0000256" key="1">
    <source>
        <dbReference type="SAM" id="MobiDB-lite"/>
    </source>
</evidence>
<name>A0A5B7CQJ5_PORTR</name>
<proteinExistence type="predicted"/>
<accession>A0A5B7CQJ5</accession>
<feature type="region of interest" description="Disordered" evidence="1">
    <location>
        <begin position="19"/>
        <end position="49"/>
    </location>
</feature>
<gene>
    <name evidence="2" type="ORF">E2C01_004062</name>
</gene>
<organism evidence="2 3">
    <name type="scientific">Portunus trituberculatus</name>
    <name type="common">Swimming crab</name>
    <name type="synonym">Neptunus trituberculatus</name>
    <dbReference type="NCBI Taxonomy" id="210409"/>
    <lineage>
        <taxon>Eukaryota</taxon>
        <taxon>Metazoa</taxon>
        <taxon>Ecdysozoa</taxon>
        <taxon>Arthropoda</taxon>
        <taxon>Crustacea</taxon>
        <taxon>Multicrustacea</taxon>
        <taxon>Malacostraca</taxon>
        <taxon>Eumalacostraca</taxon>
        <taxon>Eucarida</taxon>
        <taxon>Decapoda</taxon>
        <taxon>Pleocyemata</taxon>
        <taxon>Brachyura</taxon>
        <taxon>Eubrachyura</taxon>
        <taxon>Portunoidea</taxon>
        <taxon>Portunidae</taxon>
        <taxon>Portuninae</taxon>
        <taxon>Portunus</taxon>
    </lineage>
</organism>
<dbReference type="AlphaFoldDB" id="A0A5B7CQJ5"/>
<sequence length="82" mass="9734">MYFCRCYVEIQNADSIQVERTHKRKSWEEDKEKKEASRTRRKSRRRRQSPVTVVMVKCTIQSPADAITAASLLYQVTQIRKD</sequence>
<protein>
    <submittedName>
        <fullName evidence="2">Uncharacterized protein</fullName>
    </submittedName>
</protein>
<evidence type="ECO:0000313" key="3">
    <source>
        <dbReference type="Proteomes" id="UP000324222"/>
    </source>
</evidence>
<dbReference type="EMBL" id="VSRR010000161">
    <property type="protein sequence ID" value="MPC11398.1"/>
    <property type="molecule type" value="Genomic_DNA"/>
</dbReference>
<dbReference type="Proteomes" id="UP000324222">
    <property type="component" value="Unassembled WGS sequence"/>
</dbReference>
<comment type="caution">
    <text evidence="2">The sequence shown here is derived from an EMBL/GenBank/DDBJ whole genome shotgun (WGS) entry which is preliminary data.</text>
</comment>
<feature type="compositionally biased region" description="Basic residues" evidence="1">
    <location>
        <begin position="39"/>
        <end position="48"/>
    </location>
</feature>
<keyword evidence="3" id="KW-1185">Reference proteome</keyword>
<reference evidence="2 3" key="1">
    <citation type="submission" date="2019-05" db="EMBL/GenBank/DDBJ databases">
        <title>Another draft genome of Portunus trituberculatus and its Hox gene families provides insights of decapod evolution.</title>
        <authorList>
            <person name="Jeong J.-H."/>
            <person name="Song I."/>
            <person name="Kim S."/>
            <person name="Choi T."/>
            <person name="Kim D."/>
            <person name="Ryu S."/>
            <person name="Kim W."/>
        </authorList>
    </citation>
    <scope>NUCLEOTIDE SEQUENCE [LARGE SCALE GENOMIC DNA]</scope>
    <source>
        <tissue evidence="2">Muscle</tissue>
    </source>
</reference>
<feature type="compositionally biased region" description="Basic and acidic residues" evidence="1">
    <location>
        <begin position="26"/>
        <end position="38"/>
    </location>
</feature>